<dbReference type="SUPFAM" id="SSF58104">
    <property type="entry name" value="Methyl-accepting chemotaxis protein (MCP) signaling domain"/>
    <property type="match status" value="1"/>
</dbReference>
<dbReference type="PROSITE" id="PS50885">
    <property type="entry name" value="HAMP"/>
    <property type="match status" value="1"/>
</dbReference>
<accession>V2RNF5</accession>
<dbReference type="RefSeq" id="WP_023275108.1">
    <property type="nucleotide sequence ID" value="NZ_CP097562.1"/>
</dbReference>
<proteinExistence type="inferred from homology"/>
<evidence type="ECO:0000256" key="3">
    <source>
        <dbReference type="ARBA" id="ARBA00029447"/>
    </source>
</evidence>
<gene>
    <name evidence="4" type="ORF">N508_000803</name>
</gene>
<dbReference type="PANTHER" id="PTHR32089:SF112">
    <property type="entry name" value="LYSOZYME-LIKE PROTEIN-RELATED"/>
    <property type="match status" value="1"/>
</dbReference>
<name>V2RNF5_9BACT</name>
<dbReference type="Gene3D" id="1.10.287.950">
    <property type="entry name" value="Methyl-accepting chemotaxis protein"/>
    <property type="match status" value="1"/>
</dbReference>
<dbReference type="EMBL" id="CP097562">
    <property type="protein sequence ID" value="USF23736.1"/>
    <property type="molecule type" value="Genomic_DNA"/>
</dbReference>
<dbReference type="eggNOG" id="COG0840">
    <property type="taxonomic scope" value="Bacteria"/>
</dbReference>
<sequence length="665" mass="74273">MRITLKIKIFAIIILLITMALLLGFFSVVAVENAAKRMENMNQRYIYVYKLNSSTALNTMNFRRYFYIIQRTPSQNNLNTFIEFGKQVTDNMTELNSFMQIAENKKEMPAVSEIIPELNDSVNTYIQAAVEQLSIRVNNVPLELSFVKGIQDFIKEEETYKTNLKRIINNAETPADAIRNFTNYDRINNISIEITEIKDMFSDAVMLNSLQTLLQVEEPLKNINKDALDIRDNLNNRNLIGNITKMINISEKMMDDYNKLKQAYTQMQAIAESRTKYMNSMQEITKETQDIVNGMLQRTYDSSINGVLLAKTLIYTLLAAMITVAVLSFIIVQKTVLAPINNFVKTAKNLTSGDKDLTIRLTTKTKDELAELCVYFNTFIESVQNIVREVKEAANDVASGNNQLAATMEEFSATFSSQAEQVDNIVVDMQVIQNKSEEATVEMGNNLNKIDETTQRTVEGSNSLNNIKNTMLEISDNTKQLSKTIDNLLASSTQIGEILTVINDIADQTNLLALNAAIEAARAGDAGRGFAVVADEVRKLAERTTKATSEIENIISALQNESEQAANAMKSADTSVSTGVNVIEETASSFSLVVDGVNDVTNSTHNMMTNFEEQHHTVQDVTDKTQAIASGIEESNVAVSEVTVTVNHLQARTEKLKILVEQFKS</sequence>
<organism evidence="4 5">
    <name type="scientific">Mucispirillum schaedleri ASF457</name>
    <dbReference type="NCBI Taxonomy" id="1379858"/>
    <lineage>
        <taxon>Bacteria</taxon>
        <taxon>Pseudomonadati</taxon>
        <taxon>Deferribacterota</taxon>
        <taxon>Deferribacteres</taxon>
        <taxon>Deferribacterales</taxon>
        <taxon>Mucispirillaceae</taxon>
        <taxon>Mucispirillum</taxon>
    </lineage>
</organism>
<evidence type="ECO:0000313" key="4">
    <source>
        <dbReference type="EMBL" id="USF23736.1"/>
    </source>
</evidence>
<comment type="similarity">
    <text evidence="3">Belongs to the methyl-accepting chemotaxis (MCP) protein family.</text>
</comment>
<dbReference type="GO" id="GO:0016020">
    <property type="term" value="C:membrane"/>
    <property type="evidence" value="ECO:0007669"/>
    <property type="project" value="UniProtKB-SubCell"/>
</dbReference>
<comment type="subcellular location">
    <subcellularLocation>
        <location evidence="1">Membrane</location>
    </subcellularLocation>
</comment>
<dbReference type="CDD" id="cd06225">
    <property type="entry name" value="HAMP"/>
    <property type="match status" value="1"/>
</dbReference>
<dbReference type="FunFam" id="1.10.287.950:FF:000001">
    <property type="entry name" value="Methyl-accepting chemotaxis sensory transducer"/>
    <property type="match status" value="1"/>
</dbReference>
<protein>
    <submittedName>
        <fullName evidence="4">Uncharacterized protein</fullName>
    </submittedName>
</protein>
<dbReference type="Pfam" id="PF00672">
    <property type="entry name" value="HAMP"/>
    <property type="match status" value="1"/>
</dbReference>
<dbReference type="InterPro" id="IPR004089">
    <property type="entry name" value="MCPsignal_dom"/>
</dbReference>
<dbReference type="AlphaFoldDB" id="V2RNF5"/>
<evidence type="ECO:0000256" key="2">
    <source>
        <dbReference type="ARBA" id="ARBA00023224"/>
    </source>
</evidence>
<dbReference type="KEGG" id="msch:N508_000803"/>
<dbReference type="GO" id="GO:0007165">
    <property type="term" value="P:signal transduction"/>
    <property type="evidence" value="ECO:0007669"/>
    <property type="project" value="UniProtKB-KW"/>
</dbReference>
<reference evidence="4" key="2">
    <citation type="submission" date="2022-05" db="EMBL/GenBank/DDBJ databases">
        <authorList>
            <person name="Proctor A.L."/>
            <person name="Phillips G.J."/>
            <person name="Wannemuehler M.J."/>
        </authorList>
    </citation>
    <scope>NUCLEOTIDE SEQUENCE</scope>
    <source>
        <strain evidence="4">ASF457</strain>
    </source>
</reference>
<dbReference type="PROSITE" id="PS50111">
    <property type="entry name" value="CHEMOTAXIS_TRANSDUC_2"/>
    <property type="match status" value="1"/>
</dbReference>
<keyword evidence="5" id="KW-1185">Reference proteome</keyword>
<evidence type="ECO:0000256" key="1">
    <source>
        <dbReference type="ARBA" id="ARBA00004370"/>
    </source>
</evidence>
<reference evidence="4" key="1">
    <citation type="journal article" date="2014" name="Genome Announc.">
        <title>Draft genome sequences of the altered schaedler flora, a defined bacterial community from gnotobiotic mice.</title>
        <authorList>
            <person name="Wannemuehler M.J."/>
            <person name="Overstreet A.M."/>
            <person name="Ward D.V."/>
            <person name="Phillips G.J."/>
        </authorList>
    </citation>
    <scope>NUCLEOTIDE SEQUENCE</scope>
    <source>
        <strain evidence="4">ASF457</strain>
    </source>
</reference>
<dbReference type="SMART" id="SM00304">
    <property type="entry name" value="HAMP"/>
    <property type="match status" value="1"/>
</dbReference>
<dbReference type="CDD" id="cd11386">
    <property type="entry name" value="MCP_signal"/>
    <property type="match status" value="1"/>
</dbReference>
<keyword evidence="2" id="KW-0807">Transducer</keyword>
<dbReference type="PANTHER" id="PTHR32089">
    <property type="entry name" value="METHYL-ACCEPTING CHEMOTAXIS PROTEIN MCPB"/>
    <property type="match status" value="1"/>
</dbReference>
<reference evidence="4" key="3">
    <citation type="submission" date="2022-06" db="EMBL/GenBank/DDBJ databases">
        <title>Resources to Facilitate Use of the Altered Schaedler Flora (ASF) Mouse Model to Study Microbiome Function.</title>
        <authorList>
            <person name="Proctor A."/>
            <person name="Parvinroo S."/>
            <person name="Richie T."/>
            <person name="Jia X."/>
            <person name="Lee S.T.M."/>
            <person name="Karp P.D."/>
            <person name="Paley S."/>
            <person name="Kostic A.D."/>
            <person name="Pierre J.F."/>
            <person name="Wannemuehler M.J."/>
            <person name="Phillips G.J."/>
        </authorList>
    </citation>
    <scope>NUCLEOTIDE SEQUENCE</scope>
    <source>
        <strain evidence="4">ASF457</strain>
    </source>
</reference>
<dbReference type="Pfam" id="PF00015">
    <property type="entry name" value="MCPsignal"/>
    <property type="match status" value="1"/>
</dbReference>
<dbReference type="InterPro" id="IPR003660">
    <property type="entry name" value="HAMP_dom"/>
</dbReference>
<dbReference type="Proteomes" id="UP000017429">
    <property type="component" value="Chromosome"/>
</dbReference>
<evidence type="ECO:0000313" key="5">
    <source>
        <dbReference type="Proteomes" id="UP000017429"/>
    </source>
</evidence>
<dbReference type="GO" id="GO:0006935">
    <property type="term" value="P:chemotaxis"/>
    <property type="evidence" value="ECO:0007669"/>
    <property type="project" value="UniProtKB-ARBA"/>
</dbReference>
<dbReference type="SMART" id="SM00283">
    <property type="entry name" value="MA"/>
    <property type="match status" value="1"/>
</dbReference>